<evidence type="ECO:0000313" key="2">
    <source>
        <dbReference type="Proteomes" id="UP000289856"/>
    </source>
</evidence>
<dbReference type="AlphaFoldDB" id="A0A3T1DCS7"/>
<sequence length="50" mass="5415">MHIRSLKGATYAISQYSRINTETKAEAENIKAATVVIHDGSASALTRHCV</sequence>
<accession>A0A3T1DCS7</accession>
<protein>
    <submittedName>
        <fullName evidence="1">Uncharacterized protein</fullName>
    </submittedName>
</protein>
<keyword evidence="2" id="KW-1185">Reference proteome</keyword>
<dbReference type="EMBL" id="AP019400">
    <property type="protein sequence ID" value="BBI35893.1"/>
    <property type="molecule type" value="Genomic_DNA"/>
</dbReference>
<dbReference type="KEGG" id="cohn:KCTCHS21_52920"/>
<dbReference type="Proteomes" id="UP000289856">
    <property type="component" value="Chromosome"/>
</dbReference>
<proteinExistence type="predicted"/>
<reference evidence="1 2" key="1">
    <citation type="submission" date="2019-01" db="EMBL/GenBank/DDBJ databases">
        <title>Complete genome sequence of Cohnella hallensis HS21 isolated from Korean fir (Abies koreana) rhizospheric soil.</title>
        <authorList>
            <person name="Jiang L."/>
            <person name="Kang S.W."/>
            <person name="Kim S."/>
            <person name="Jung J."/>
            <person name="Kim C.Y."/>
            <person name="Kim D.H."/>
            <person name="Kim S.W."/>
            <person name="Lee J."/>
        </authorList>
    </citation>
    <scope>NUCLEOTIDE SEQUENCE [LARGE SCALE GENOMIC DNA]</scope>
    <source>
        <strain evidence="1 2">HS21</strain>
    </source>
</reference>
<gene>
    <name evidence="1" type="ORF">KCTCHS21_52920</name>
</gene>
<evidence type="ECO:0000313" key="1">
    <source>
        <dbReference type="EMBL" id="BBI35893.1"/>
    </source>
</evidence>
<name>A0A3T1DCS7_9BACL</name>
<organism evidence="1 2">
    <name type="scientific">Cohnella abietis</name>
    <dbReference type="NCBI Taxonomy" id="2507935"/>
    <lineage>
        <taxon>Bacteria</taxon>
        <taxon>Bacillati</taxon>
        <taxon>Bacillota</taxon>
        <taxon>Bacilli</taxon>
        <taxon>Bacillales</taxon>
        <taxon>Paenibacillaceae</taxon>
        <taxon>Cohnella</taxon>
    </lineage>
</organism>